<dbReference type="PANTHER" id="PTHR43217:SF1">
    <property type="entry name" value="SUCCINATE SEMIALDEHYDE DEHYDROGENASE [NAD(P)+] SAD"/>
    <property type="match status" value="1"/>
</dbReference>
<dbReference type="SUPFAM" id="SSF53720">
    <property type="entry name" value="ALDH-like"/>
    <property type="match status" value="1"/>
</dbReference>
<dbReference type="Gene3D" id="3.40.309.10">
    <property type="entry name" value="Aldehyde Dehydrogenase, Chain A, domain 2"/>
    <property type="match status" value="1"/>
</dbReference>
<evidence type="ECO:0000256" key="2">
    <source>
        <dbReference type="ARBA" id="ARBA00022857"/>
    </source>
</evidence>
<dbReference type="InterPro" id="IPR047110">
    <property type="entry name" value="GABD/Sad-like"/>
</dbReference>
<dbReference type="InterPro" id="IPR016161">
    <property type="entry name" value="Ald_DH/histidinol_DH"/>
</dbReference>
<dbReference type="InterPro" id="IPR029510">
    <property type="entry name" value="Ald_DH_CS_GLU"/>
</dbReference>
<reference evidence="7" key="2">
    <citation type="submission" date="2020-03" db="EMBL/GenBank/DDBJ databases">
        <title>Flavobacteriaceae bacterium strain TP-CH-4, a member of the family Flavobacteriaceae isolated from a deep-sea seamount.</title>
        <authorList>
            <person name="Zhang D.-C."/>
        </authorList>
    </citation>
    <scope>NUCLEOTIDE SEQUENCE</scope>
    <source>
        <strain evidence="7">TP-CH-4</strain>
    </source>
</reference>
<dbReference type="Proteomes" id="UP000707206">
    <property type="component" value="Unassembled WGS sequence"/>
</dbReference>
<dbReference type="Gene3D" id="3.40.605.10">
    <property type="entry name" value="Aldehyde Dehydrogenase, Chain A, domain 1"/>
    <property type="match status" value="1"/>
</dbReference>
<dbReference type="FunFam" id="3.40.605.10:FF:000012">
    <property type="entry name" value="NAD-dependent succinate-semialdehyde dehydrogenase"/>
    <property type="match status" value="1"/>
</dbReference>
<dbReference type="CDD" id="cd07100">
    <property type="entry name" value="ALDH_SSADH1_GabD1"/>
    <property type="match status" value="1"/>
</dbReference>
<dbReference type="PROSITE" id="PS00687">
    <property type="entry name" value="ALDEHYDE_DEHYDR_GLU"/>
    <property type="match status" value="1"/>
</dbReference>
<dbReference type="GO" id="GO:0004030">
    <property type="term" value="F:aldehyde dehydrogenase [NAD(P)+] activity"/>
    <property type="evidence" value="ECO:0007669"/>
    <property type="project" value="InterPro"/>
</dbReference>
<dbReference type="PANTHER" id="PTHR43217">
    <property type="entry name" value="SUCCINATE SEMIALDEHYDE DEHYDROGENASE [NAD(P)+] SAD"/>
    <property type="match status" value="1"/>
</dbReference>
<reference evidence="7" key="1">
    <citation type="submission" date="2019-07" db="EMBL/GenBank/DDBJ databases">
        <authorList>
            <person name="De-Chao Zhang Q."/>
        </authorList>
    </citation>
    <scope>NUCLEOTIDE SEQUENCE</scope>
    <source>
        <strain evidence="7">TP-CH-4</strain>
    </source>
</reference>
<evidence type="ECO:0000259" key="6">
    <source>
        <dbReference type="Pfam" id="PF00171"/>
    </source>
</evidence>
<evidence type="ECO:0000256" key="4">
    <source>
        <dbReference type="PROSITE-ProRule" id="PRU10007"/>
    </source>
</evidence>
<dbReference type="Pfam" id="PF00171">
    <property type="entry name" value="Aldedh"/>
    <property type="match status" value="1"/>
</dbReference>
<gene>
    <name evidence="7" type="ORF">FK220_016750</name>
</gene>
<comment type="caution">
    <text evidence="7">The sequence shown here is derived from an EMBL/GenBank/DDBJ whole genome shotgun (WGS) entry which is preliminary data.</text>
</comment>
<dbReference type="InterPro" id="IPR015590">
    <property type="entry name" value="Aldehyde_DH_dom"/>
</dbReference>
<dbReference type="RefSeq" id="WP_152575490.1">
    <property type="nucleotide sequence ID" value="NZ_VIKU02000005.1"/>
</dbReference>
<evidence type="ECO:0000256" key="1">
    <source>
        <dbReference type="ARBA" id="ARBA00009986"/>
    </source>
</evidence>
<protein>
    <submittedName>
        <fullName evidence="7">NAD-dependent succinate-semialdehyde dehydrogenase</fullName>
    </submittedName>
</protein>
<dbReference type="EMBL" id="VIKU02000005">
    <property type="protein sequence ID" value="NHF61003.1"/>
    <property type="molecule type" value="Genomic_DNA"/>
</dbReference>
<dbReference type="InterPro" id="IPR016163">
    <property type="entry name" value="Ald_DH_C"/>
</dbReference>
<organism evidence="7 8">
    <name type="scientific">Pelagihabitans pacificus</name>
    <dbReference type="NCBI Taxonomy" id="2696054"/>
    <lineage>
        <taxon>Bacteria</taxon>
        <taxon>Pseudomonadati</taxon>
        <taxon>Bacteroidota</taxon>
        <taxon>Flavobacteriia</taxon>
        <taxon>Flavobacteriales</taxon>
        <taxon>Flavobacteriaceae</taxon>
        <taxon>Pelagihabitans</taxon>
    </lineage>
</organism>
<evidence type="ECO:0000256" key="3">
    <source>
        <dbReference type="ARBA" id="ARBA00023002"/>
    </source>
</evidence>
<keyword evidence="3 5" id="KW-0560">Oxidoreductase</keyword>
<dbReference type="InterPro" id="IPR044148">
    <property type="entry name" value="ALDH_GabD1-like"/>
</dbReference>
<evidence type="ECO:0000256" key="5">
    <source>
        <dbReference type="RuleBase" id="RU003345"/>
    </source>
</evidence>
<evidence type="ECO:0000313" key="7">
    <source>
        <dbReference type="EMBL" id="NHF61003.1"/>
    </source>
</evidence>
<feature type="domain" description="Aldehyde dehydrogenase" evidence="6">
    <location>
        <begin position="3"/>
        <end position="449"/>
    </location>
</feature>
<sequence length="452" mass="49882">MATIKTTNPFTGKLIKKYERFSEEQINNCLQKSAATFPAWAATDITERATLIKKVADLLLERTDSLARLMTEEMGKPIVQSRAEIEKCAWVCDFYAKNGAKFLSDALIETDAVESFISYDPLGTVLAIMPWNYPFWQVLRFAAPTLTAGNTAILKHAENVTGCALALEQLFVDAGYPEGCFQAILADHEAIEELIGHEVVQAVSLTGSEKAGRAIAEIAGKNLKKTVLELGGNNACVVWEDADLDEHLDIMVKARMQNNGQSCIAAKRFIVVETIYDEFLDKFKKKVAGFVTGSPMDEDTYISVMAREDLAKGLEDQVKKSVEMGAEVVMGNTRKGAYFEPTLLTKVTAEMPVFKEETFGPVAAIIKVRDRQAAIDMARNSDFGLGTMLFTQDIEEARKAISQIPDGAFFINEMVKSDPRLPFGGTKNSGYGRELSREGILAFVNEKTVYIN</sequence>
<evidence type="ECO:0000313" key="8">
    <source>
        <dbReference type="Proteomes" id="UP000707206"/>
    </source>
</evidence>
<dbReference type="AlphaFoldDB" id="A0A967AXK0"/>
<dbReference type="InterPro" id="IPR016162">
    <property type="entry name" value="Ald_DH_N"/>
</dbReference>
<keyword evidence="8" id="KW-1185">Reference proteome</keyword>
<name>A0A967AXK0_9FLAO</name>
<accession>A0A967AXK0</accession>
<dbReference type="GO" id="GO:0004777">
    <property type="term" value="F:succinate-semialdehyde dehydrogenase (NAD+) activity"/>
    <property type="evidence" value="ECO:0007669"/>
    <property type="project" value="TreeGrafter"/>
</dbReference>
<comment type="similarity">
    <text evidence="1 5">Belongs to the aldehyde dehydrogenase family.</text>
</comment>
<proteinExistence type="inferred from homology"/>
<feature type="active site" evidence="4">
    <location>
        <position position="229"/>
    </location>
</feature>
<keyword evidence="2" id="KW-0521">NADP</keyword>